<dbReference type="GO" id="GO:0004301">
    <property type="term" value="F:epoxide hydrolase activity"/>
    <property type="evidence" value="ECO:0007669"/>
    <property type="project" value="TreeGrafter"/>
</dbReference>
<evidence type="ECO:0000256" key="2">
    <source>
        <dbReference type="ARBA" id="ARBA00022801"/>
    </source>
</evidence>
<dbReference type="GO" id="GO:0097176">
    <property type="term" value="P:epoxide metabolic process"/>
    <property type="evidence" value="ECO:0007669"/>
    <property type="project" value="TreeGrafter"/>
</dbReference>
<dbReference type="Proteomes" id="UP000663671">
    <property type="component" value="Chromosome 1"/>
</dbReference>
<dbReference type="VEuPathDB" id="FungiDB:I7I51_01728"/>
<proteinExistence type="inferred from homology"/>
<evidence type="ECO:0000259" key="3">
    <source>
        <dbReference type="Pfam" id="PF06441"/>
    </source>
</evidence>
<dbReference type="Gene3D" id="3.40.50.1820">
    <property type="entry name" value="alpha/beta hydrolase"/>
    <property type="match status" value="2"/>
</dbReference>
<dbReference type="PANTHER" id="PTHR21661">
    <property type="entry name" value="EPOXIDE HYDROLASE 1-RELATED"/>
    <property type="match status" value="1"/>
</dbReference>
<comment type="similarity">
    <text evidence="1">Belongs to the peptidase S33 family.</text>
</comment>
<dbReference type="EMBL" id="CP069114">
    <property type="protein sequence ID" value="QSS64658.1"/>
    <property type="molecule type" value="Genomic_DNA"/>
</dbReference>
<evidence type="ECO:0000313" key="5">
    <source>
        <dbReference type="Proteomes" id="UP000663671"/>
    </source>
</evidence>
<feature type="domain" description="Epoxide hydrolase N-terminal" evidence="3">
    <location>
        <begin position="18"/>
        <end position="132"/>
    </location>
</feature>
<name>A0A8A1MDJ0_AJECA</name>
<dbReference type="InterPro" id="IPR010497">
    <property type="entry name" value="Epoxide_hydro_N"/>
</dbReference>
<organism evidence="4 5">
    <name type="scientific">Ajellomyces capsulatus</name>
    <name type="common">Darling's disease fungus</name>
    <name type="synonym">Histoplasma capsulatum</name>
    <dbReference type="NCBI Taxonomy" id="5037"/>
    <lineage>
        <taxon>Eukaryota</taxon>
        <taxon>Fungi</taxon>
        <taxon>Dikarya</taxon>
        <taxon>Ascomycota</taxon>
        <taxon>Pezizomycotina</taxon>
        <taxon>Eurotiomycetes</taxon>
        <taxon>Eurotiomycetidae</taxon>
        <taxon>Onygenales</taxon>
        <taxon>Ajellomycetaceae</taxon>
        <taxon>Histoplasma</taxon>
    </lineage>
</organism>
<accession>A0A8A1MDJ0</accession>
<dbReference type="OrthoDB" id="7130006at2759"/>
<sequence>MAASYSTVPSVALKAPEIFHVAIPEQQLSEFKTLLKLSKIPAPTYESLQEDGRYGISHKWLTETKKYWEEEFDWRKNEEFINSFPNFKATVDLPAGNENEEFKIHFVALFSQRADAIPIALLHGWPGSFLEFLPLLTLMREKYTPQTLPYHLIVPSLPGYAFSSTPPLTRGFDETDIAKVMHQLMPTLLSTPQTPNNKPFGYSYFPKELCPTPVAWARKLGNMVFHKEHDKGGHFAALEQPQLFMEDLEAFAAVAWKCASGAK</sequence>
<protein>
    <submittedName>
        <fullName evidence="4">Epoxide hydrolase</fullName>
    </submittedName>
</protein>
<dbReference type="PANTHER" id="PTHR21661:SF39">
    <property type="entry name" value="HYDROLASE, PUTATIVE (AFU_ORTHOLOGUE AFUA_3G08960)-RELATED"/>
    <property type="match status" value="1"/>
</dbReference>
<dbReference type="SUPFAM" id="SSF53474">
    <property type="entry name" value="alpha/beta-Hydrolases"/>
    <property type="match status" value="2"/>
</dbReference>
<dbReference type="Pfam" id="PF06441">
    <property type="entry name" value="EHN"/>
    <property type="match status" value="1"/>
</dbReference>
<evidence type="ECO:0000256" key="1">
    <source>
        <dbReference type="ARBA" id="ARBA00010088"/>
    </source>
</evidence>
<evidence type="ECO:0000313" key="4">
    <source>
        <dbReference type="EMBL" id="QSS64658.1"/>
    </source>
</evidence>
<dbReference type="InterPro" id="IPR029058">
    <property type="entry name" value="AB_hydrolase_fold"/>
</dbReference>
<gene>
    <name evidence="4" type="ORF">I7I51_01728</name>
</gene>
<dbReference type="AlphaFoldDB" id="A0A8A1MDJ0"/>
<keyword evidence="2 4" id="KW-0378">Hydrolase</keyword>
<reference evidence="4" key="1">
    <citation type="submission" date="2021-01" db="EMBL/GenBank/DDBJ databases">
        <title>Chromosome-level genome assembly of a human fungal pathogen reveals clustering of transcriptionally co-regulated genes.</title>
        <authorList>
            <person name="Voorhies M."/>
            <person name="Cohen S."/>
            <person name="Shea T.P."/>
            <person name="Petrus S."/>
            <person name="Munoz J.F."/>
            <person name="Poplawski S."/>
            <person name="Goldman W.E."/>
            <person name="Michael T."/>
            <person name="Cuomo C.A."/>
            <person name="Sil A."/>
            <person name="Beyhan S."/>
        </authorList>
    </citation>
    <scope>NUCLEOTIDE SEQUENCE</scope>
    <source>
        <strain evidence="4">WU24</strain>
    </source>
</reference>